<name>A0A4Q7NUI8_9FLAO</name>
<dbReference type="GO" id="GO:0016491">
    <property type="term" value="F:oxidoreductase activity"/>
    <property type="evidence" value="ECO:0007669"/>
    <property type="project" value="InterPro"/>
</dbReference>
<organism evidence="6 7">
    <name type="scientific">Aquimarina brevivitae</name>
    <dbReference type="NCBI Taxonomy" id="323412"/>
    <lineage>
        <taxon>Bacteria</taxon>
        <taxon>Pseudomonadati</taxon>
        <taxon>Bacteroidota</taxon>
        <taxon>Flavobacteriia</taxon>
        <taxon>Flavobacteriales</taxon>
        <taxon>Flavobacteriaceae</taxon>
        <taxon>Aquimarina</taxon>
    </lineage>
</organism>
<accession>A0A4Q7NUI8</accession>
<dbReference type="InterPro" id="IPR000866">
    <property type="entry name" value="AhpC/TSA"/>
</dbReference>
<dbReference type="InterPro" id="IPR013766">
    <property type="entry name" value="Thioredoxin_domain"/>
</dbReference>
<evidence type="ECO:0000313" key="7">
    <source>
        <dbReference type="Proteomes" id="UP000292262"/>
    </source>
</evidence>
<keyword evidence="7" id="KW-1185">Reference proteome</keyword>
<dbReference type="CDD" id="cd02966">
    <property type="entry name" value="TlpA_like_family"/>
    <property type="match status" value="1"/>
</dbReference>
<evidence type="ECO:0000256" key="3">
    <source>
        <dbReference type="ARBA" id="ARBA00023157"/>
    </source>
</evidence>
<dbReference type="SUPFAM" id="SSF52833">
    <property type="entry name" value="Thioredoxin-like"/>
    <property type="match status" value="1"/>
</dbReference>
<dbReference type="Pfam" id="PF14289">
    <property type="entry name" value="DUF4369"/>
    <property type="match status" value="1"/>
</dbReference>
<evidence type="ECO:0000256" key="2">
    <source>
        <dbReference type="ARBA" id="ARBA00022748"/>
    </source>
</evidence>
<dbReference type="InterPro" id="IPR025380">
    <property type="entry name" value="DUF4369"/>
</dbReference>
<proteinExistence type="predicted"/>
<dbReference type="GO" id="GO:0017004">
    <property type="term" value="P:cytochrome complex assembly"/>
    <property type="evidence" value="ECO:0007669"/>
    <property type="project" value="UniProtKB-KW"/>
</dbReference>
<keyword evidence="3" id="KW-1015">Disulfide bond</keyword>
<evidence type="ECO:0000256" key="1">
    <source>
        <dbReference type="ARBA" id="ARBA00004196"/>
    </source>
</evidence>
<dbReference type="PANTHER" id="PTHR42852">
    <property type="entry name" value="THIOL:DISULFIDE INTERCHANGE PROTEIN DSBE"/>
    <property type="match status" value="1"/>
</dbReference>
<dbReference type="InterPro" id="IPR050553">
    <property type="entry name" value="Thioredoxin_ResA/DsbE_sf"/>
</dbReference>
<comment type="subcellular location">
    <subcellularLocation>
        <location evidence="1">Cell envelope</location>
    </subcellularLocation>
</comment>
<gene>
    <name evidence="6" type="ORF">EV197_3312</name>
</gene>
<sequence>MTRFIITLFTLTLFVSCQKEKKGYFITADTNGFEDGTMVYVNAMSQSNRPFVIDSVTINDGKFELALPTPETNDFNYLTFQNTGGNVLYIAENNPIRMEIFKDSLRSSVVKGGEDNQVFFEYLAKLKAFANEKVATNNEIHIATKLKEFDKVKQLRLTINDINQKELDYRKELAEKYPNSLVSVMALTDLIRLNAIKANEAQQLYTSISAPLKNTRLGKQLDRLVTNAITLSKQKKIDVGDKAEDFSAPTPTGNELSLTEAMGKVTIIDFWASWCKPCRMENPNVVNVYNKYHDKGLNIIGVSLDKKKESWIKAIQDDNLQWNHVSNLQFWQEPIAKAYGVRSIPATFIVNEEGKVIAKNLRGPALEEKIAELLGADMM</sequence>
<dbReference type="Pfam" id="PF00578">
    <property type="entry name" value="AhpC-TSA"/>
    <property type="match status" value="1"/>
</dbReference>
<keyword evidence="2" id="KW-0201">Cytochrome c-type biogenesis</keyword>
<dbReference type="RefSeq" id="WP_130287818.1">
    <property type="nucleotide sequence ID" value="NZ_SGXE01000007.1"/>
</dbReference>
<dbReference type="PROSITE" id="PS51352">
    <property type="entry name" value="THIOREDOXIN_2"/>
    <property type="match status" value="1"/>
</dbReference>
<reference evidence="6 7" key="1">
    <citation type="submission" date="2019-02" db="EMBL/GenBank/DDBJ databases">
        <title>Genomic Encyclopedia of Type Strains, Phase IV (KMG-IV): sequencing the most valuable type-strain genomes for metagenomic binning, comparative biology and taxonomic classification.</title>
        <authorList>
            <person name="Goeker M."/>
        </authorList>
    </citation>
    <scope>NUCLEOTIDE SEQUENCE [LARGE SCALE GENOMIC DNA]</scope>
    <source>
        <strain evidence="6 7">DSM 17196</strain>
    </source>
</reference>
<dbReference type="GO" id="GO:0016209">
    <property type="term" value="F:antioxidant activity"/>
    <property type="evidence" value="ECO:0007669"/>
    <property type="project" value="InterPro"/>
</dbReference>
<dbReference type="PROSITE" id="PS51257">
    <property type="entry name" value="PROKAR_LIPOPROTEIN"/>
    <property type="match status" value="1"/>
</dbReference>
<dbReference type="Proteomes" id="UP000292262">
    <property type="component" value="Unassembled WGS sequence"/>
</dbReference>
<comment type="caution">
    <text evidence="6">The sequence shown here is derived from an EMBL/GenBank/DDBJ whole genome shotgun (WGS) entry which is preliminary data.</text>
</comment>
<dbReference type="InterPro" id="IPR036249">
    <property type="entry name" value="Thioredoxin-like_sf"/>
</dbReference>
<evidence type="ECO:0000256" key="4">
    <source>
        <dbReference type="ARBA" id="ARBA00023284"/>
    </source>
</evidence>
<protein>
    <submittedName>
        <fullName evidence="6">Peroxiredoxin</fullName>
    </submittedName>
</protein>
<keyword evidence="4" id="KW-0676">Redox-active center</keyword>
<evidence type="ECO:0000259" key="5">
    <source>
        <dbReference type="PROSITE" id="PS51352"/>
    </source>
</evidence>
<evidence type="ECO:0000313" key="6">
    <source>
        <dbReference type="EMBL" id="RZS90518.1"/>
    </source>
</evidence>
<dbReference type="AlphaFoldDB" id="A0A4Q7NUI8"/>
<dbReference type="EMBL" id="SGXE01000007">
    <property type="protein sequence ID" value="RZS90518.1"/>
    <property type="molecule type" value="Genomic_DNA"/>
</dbReference>
<dbReference type="PANTHER" id="PTHR42852:SF6">
    <property type="entry name" value="THIOL:DISULFIDE INTERCHANGE PROTEIN DSBE"/>
    <property type="match status" value="1"/>
</dbReference>
<feature type="domain" description="Thioredoxin" evidence="5">
    <location>
        <begin position="237"/>
        <end position="379"/>
    </location>
</feature>
<dbReference type="GO" id="GO:0030313">
    <property type="term" value="C:cell envelope"/>
    <property type="evidence" value="ECO:0007669"/>
    <property type="project" value="UniProtKB-SubCell"/>
</dbReference>
<dbReference type="OrthoDB" id="1069091at2"/>
<dbReference type="Gene3D" id="3.40.30.10">
    <property type="entry name" value="Glutaredoxin"/>
    <property type="match status" value="1"/>
</dbReference>